<dbReference type="PIRSF" id="PIRSF038991">
    <property type="entry name" value="Protein_AbrB"/>
    <property type="match status" value="1"/>
</dbReference>
<feature type="transmembrane region" description="Helical" evidence="1">
    <location>
        <begin position="36"/>
        <end position="53"/>
    </location>
</feature>
<name>A0ABV4XG71_9CYAN</name>
<dbReference type="RefSeq" id="WP_413274775.1">
    <property type="nucleotide sequence ID" value="NZ_JBHFNQ010000247.1"/>
</dbReference>
<keyword evidence="1" id="KW-0472">Membrane</keyword>
<comment type="caution">
    <text evidence="2">The sequence shown here is derived from an EMBL/GenBank/DDBJ whole genome shotgun (WGS) entry which is preliminary data.</text>
</comment>
<dbReference type="InterPro" id="IPR017516">
    <property type="entry name" value="AbrB_dup"/>
</dbReference>
<feature type="transmembrane region" description="Helical" evidence="1">
    <location>
        <begin position="157"/>
        <end position="175"/>
    </location>
</feature>
<organism evidence="2 3">
    <name type="scientific">Floridaenema aerugineum BLCC-F46</name>
    <dbReference type="NCBI Taxonomy" id="3153654"/>
    <lineage>
        <taxon>Bacteria</taxon>
        <taxon>Bacillati</taxon>
        <taxon>Cyanobacteriota</taxon>
        <taxon>Cyanophyceae</taxon>
        <taxon>Oscillatoriophycideae</taxon>
        <taxon>Aerosakkonematales</taxon>
        <taxon>Aerosakkonemataceae</taxon>
        <taxon>Floridanema</taxon>
        <taxon>Floridanema aerugineum</taxon>
    </lineage>
</organism>
<keyword evidence="1" id="KW-0812">Transmembrane</keyword>
<feature type="transmembrane region" description="Helical" evidence="1">
    <location>
        <begin position="283"/>
        <end position="303"/>
    </location>
</feature>
<gene>
    <name evidence="2" type="ORF">ACE1CC_33570</name>
</gene>
<dbReference type="Pfam" id="PF05145">
    <property type="entry name" value="AbrB"/>
    <property type="match status" value="1"/>
</dbReference>
<sequence length="388" mass="42372">MDNRIIKNSLVTLGLELLLSLPLGFAFGKIFPIGGIAWIFGGIAAGALTIYTSRFTKWDIKPHPIARKIGQALVGTTIGFSIAKGNLEAVYSELPTFLFLTLFIMITGVFIGWFFSKVTRTNIFTSMLATTPGGVGIMSSFAAEYNKDVSLVSLVQVIRVTSVVIIIPIIARSVANSNGTSVSSLMRNLLPTDSLSLLLLVILLTCTFLVVQLAKKWQIPTPFFFGALVVGTTFSYFLNTAPFLPEISYTPPYIVNLVGQALLGISIGESWGNNPKIKKRTIFYALIPVSLTIVAGFMAADFAMLFTPWDWLTCMLVTAPGGAAEMILVALSLNHDVEIVTAGHLMRLIALNVSLPLWLLFFRYLDNKLTTNKAVVRGLTDDQYSQRV</sequence>
<dbReference type="EMBL" id="JBHFNQ010000247">
    <property type="protein sequence ID" value="MFB2881807.1"/>
    <property type="molecule type" value="Genomic_DNA"/>
</dbReference>
<keyword evidence="1" id="KW-1133">Transmembrane helix</keyword>
<feature type="transmembrane region" description="Helical" evidence="1">
    <location>
        <begin position="95"/>
        <end position="115"/>
    </location>
</feature>
<proteinExistence type="predicted"/>
<dbReference type="PANTHER" id="PTHR38457:SF1">
    <property type="entry name" value="REGULATOR ABRB-RELATED"/>
    <property type="match status" value="1"/>
</dbReference>
<dbReference type="InterPro" id="IPR007820">
    <property type="entry name" value="AbrB_fam"/>
</dbReference>
<reference evidence="2 3" key="1">
    <citation type="submission" date="2024-09" db="EMBL/GenBank/DDBJ databases">
        <title>Floridaenema gen nov. (Aerosakkonemataceae, Aerosakkonematales ord. nov., Cyanobacteria) from benthic tropical and subtropical fresh waters, with the description of four new species.</title>
        <authorList>
            <person name="Moretto J.A."/>
            <person name="Berthold D.E."/>
            <person name="Lefler F.W."/>
            <person name="Huang I.-S."/>
            <person name="Laughinghouse H. IV."/>
        </authorList>
    </citation>
    <scope>NUCLEOTIDE SEQUENCE [LARGE SCALE GENOMIC DNA]</scope>
    <source>
        <strain evidence="2 3">BLCC-F46</strain>
    </source>
</reference>
<accession>A0ABV4XG71</accession>
<evidence type="ECO:0000313" key="3">
    <source>
        <dbReference type="Proteomes" id="UP001576774"/>
    </source>
</evidence>
<feature type="transmembrane region" description="Helical" evidence="1">
    <location>
        <begin position="195"/>
        <end position="211"/>
    </location>
</feature>
<keyword evidence="3" id="KW-1185">Reference proteome</keyword>
<dbReference type="NCBIfam" id="TIGR03082">
    <property type="entry name" value="Gneg_AbrB_dup"/>
    <property type="match status" value="2"/>
</dbReference>
<evidence type="ECO:0000256" key="1">
    <source>
        <dbReference type="SAM" id="Phobius"/>
    </source>
</evidence>
<feature type="transmembrane region" description="Helical" evidence="1">
    <location>
        <begin position="223"/>
        <end position="241"/>
    </location>
</feature>
<dbReference type="PANTHER" id="PTHR38457">
    <property type="entry name" value="REGULATOR ABRB-RELATED"/>
    <property type="match status" value="1"/>
</dbReference>
<protein>
    <submittedName>
        <fullName evidence="2">AbrB family transcriptional regulator</fullName>
    </submittedName>
</protein>
<feature type="transmembrane region" description="Helical" evidence="1">
    <location>
        <begin position="345"/>
        <end position="365"/>
    </location>
</feature>
<dbReference type="Proteomes" id="UP001576774">
    <property type="component" value="Unassembled WGS sequence"/>
</dbReference>
<evidence type="ECO:0000313" key="2">
    <source>
        <dbReference type="EMBL" id="MFB2881807.1"/>
    </source>
</evidence>